<dbReference type="Proteomes" id="UP000539111">
    <property type="component" value="Unassembled WGS sequence"/>
</dbReference>
<keyword evidence="7" id="KW-1185">Reference proteome</keyword>
<accession>A0A7Z0D4P5</accession>
<dbReference type="EMBL" id="JACBZP010000001">
    <property type="protein sequence ID" value="NYI68820.1"/>
    <property type="molecule type" value="Genomic_DNA"/>
</dbReference>
<dbReference type="Gene3D" id="3.40.190.10">
    <property type="entry name" value="Periplasmic binding protein-like II"/>
    <property type="match status" value="2"/>
</dbReference>
<comment type="similarity">
    <text evidence="1">Belongs to the LysR transcriptional regulatory family.</text>
</comment>
<keyword evidence="3 6" id="KW-0238">DNA-binding</keyword>
<evidence type="ECO:0000313" key="7">
    <source>
        <dbReference type="Proteomes" id="UP000539111"/>
    </source>
</evidence>
<dbReference type="Pfam" id="PF03466">
    <property type="entry name" value="LysR_substrate"/>
    <property type="match status" value="1"/>
</dbReference>
<evidence type="ECO:0000256" key="2">
    <source>
        <dbReference type="ARBA" id="ARBA00023015"/>
    </source>
</evidence>
<dbReference type="GO" id="GO:0006355">
    <property type="term" value="P:regulation of DNA-templated transcription"/>
    <property type="evidence" value="ECO:0007669"/>
    <property type="project" value="TreeGrafter"/>
</dbReference>
<comment type="caution">
    <text evidence="6">The sequence shown here is derived from an EMBL/GenBank/DDBJ whole genome shotgun (WGS) entry which is preliminary data.</text>
</comment>
<evidence type="ECO:0000259" key="5">
    <source>
        <dbReference type="Pfam" id="PF03466"/>
    </source>
</evidence>
<gene>
    <name evidence="6" type="ORF">BJY26_003126</name>
</gene>
<dbReference type="RefSeq" id="WP_237248766.1">
    <property type="nucleotide sequence ID" value="NZ_JACBZP010000001.1"/>
</dbReference>
<proteinExistence type="inferred from homology"/>
<dbReference type="PANTHER" id="PTHR30126">
    <property type="entry name" value="HTH-TYPE TRANSCRIPTIONAL REGULATOR"/>
    <property type="match status" value="1"/>
</dbReference>
<evidence type="ECO:0000313" key="6">
    <source>
        <dbReference type="EMBL" id="NYI68820.1"/>
    </source>
</evidence>
<organism evidence="6 7">
    <name type="scientific">Spelaeicoccus albus</name>
    <dbReference type="NCBI Taxonomy" id="1280376"/>
    <lineage>
        <taxon>Bacteria</taxon>
        <taxon>Bacillati</taxon>
        <taxon>Actinomycetota</taxon>
        <taxon>Actinomycetes</taxon>
        <taxon>Micrococcales</taxon>
        <taxon>Brevibacteriaceae</taxon>
        <taxon>Spelaeicoccus</taxon>
    </lineage>
</organism>
<evidence type="ECO:0000256" key="3">
    <source>
        <dbReference type="ARBA" id="ARBA00023125"/>
    </source>
</evidence>
<sequence length="221" mass="24261">MNSYLEEADPWSGVLRIGSSELFAMTALPRVLSAFESSHPSLEVNLTIRASTFLMDALDQGHLDAAYVSDPDPTTDCELIELTRTDIAVLSNGEFNLPSVLTPDDLARQRVFMNPRPSAINSIVTQWLRDESKSTLINTCDSLPVTIQLVRQGLGIGVVPLCMVTTESDSQGVVIHATSPELDRLTIFLAHRRRLASQRVDFLVDTARAALKHVPGFNTVD</sequence>
<dbReference type="SUPFAM" id="SSF53850">
    <property type="entry name" value="Periplasmic binding protein-like II"/>
    <property type="match status" value="1"/>
</dbReference>
<keyword evidence="2" id="KW-0805">Transcription regulation</keyword>
<protein>
    <submittedName>
        <fullName evidence="6">DNA-binding transcriptional LysR family regulator</fullName>
    </submittedName>
</protein>
<keyword evidence="4" id="KW-0804">Transcription</keyword>
<dbReference type="InterPro" id="IPR005119">
    <property type="entry name" value="LysR_subst-bd"/>
</dbReference>
<dbReference type="GO" id="GO:0000976">
    <property type="term" value="F:transcription cis-regulatory region binding"/>
    <property type="evidence" value="ECO:0007669"/>
    <property type="project" value="TreeGrafter"/>
</dbReference>
<dbReference type="PANTHER" id="PTHR30126:SF40">
    <property type="entry name" value="HTH-TYPE TRANSCRIPTIONAL REGULATOR GLTR"/>
    <property type="match status" value="1"/>
</dbReference>
<evidence type="ECO:0000256" key="4">
    <source>
        <dbReference type="ARBA" id="ARBA00023163"/>
    </source>
</evidence>
<dbReference type="AlphaFoldDB" id="A0A7Z0D4P5"/>
<dbReference type="CDD" id="cd05466">
    <property type="entry name" value="PBP2_LTTR_substrate"/>
    <property type="match status" value="1"/>
</dbReference>
<reference evidence="6 7" key="1">
    <citation type="submission" date="2020-07" db="EMBL/GenBank/DDBJ databases">
        <title>Sequencing the genomes of 1000 actinobacteria strains.</title>
        <authorList>
            <person name="Klenk H.-P."/>
        </authorList>
    </citation>
    <scope>NUCLEOTIDE SEQUENCE [LARGE SCALE GENOMIC DNA]</scope>
    <source>
        <strain evidence="6 7">DSM 26341</strain>
    </source>
</reference>
<evidence type="ECO:0000256" key="1">
    <source>
        <dbReference type="ARBA" id="ARBA00009437"/>
    </source>
</evidence>
<name>A0A7Z0D4P5_9MICO</name>
<feature type="domain" description="LysR substrate-binding" evidence="5">
    <location>
        <begin position="9"/>
        <end position="211"/>
    </location>
</feature>